<dbReference type="EMBL" id="VJVV01000012">
    <property type="protein sequence ID" value="TRO79118.1"/>
    <property type="molecule type" value="Genomic_DNA"/>
</dbReference>
<evidence type="ECO:0000313" key="2">
    <source>
        <dbReference type="Proteomes" id="UP000317155"/>
    </source>
</evidence>
<dbReference type="AlphaFoldDB" id="A0A550J7B1"/>
<organism evidence="1 2">
    <name type="scientific">Trichloromonas acetexigens</name>
    <dbReference type="NCBI Taxonomy" id="38815"/>
    <lineage>
        <taxon>Bacteria</taxon>
        <taxon>Pseudomonadati</taxon>
        <taxon>Thermodesulfobacteriota</taxon>
        <taxon>Desulfuromonadia</taxon>
        <taxon>Desulfuromonadales</taxon>
        <taxon>Trichloromonadaceae</taxon>
        <taxon>Trichloromonas</taxon>
    </lineage>
</organism>
<comment type="caution">
    <text evidence="1">The sequence shown here is derived from an EMBL/GenBank/DDBJ whole genome shotgun (WGS) entry which is preliminary data.</text>
</comment>
<dbReference type="RefSeq" id="WP_092054010.1">
    <property type="nucleotide sequence ID" value="NZ_FOJJ01000004.1"/>
</dbReference>
<dbReference type="OrthoDB" id="10001433at2"/>
<reference evidence="1 2" key="1">
    <citation type="submission" date="2019-07" db="EMBL/GenBank/DDBJ databases">
        <title>Insights of Desulfuromonas acetexigens electromicrobiology.</title>
        <authorList>
            <person name="Katuri K."/>
            <person name="Sapireddy V."/>
            <person name="Shaw D.R."/>
            <person name="Saikaly P."/>
        </authorList>
    </citation>
    <scope>NUCLEOTIDE SEQUENCE [LARGE SCALE GENOMIC DNA]</scope>
    <source>
        <strain evidence="1 2">2873</strain>
    </source>
</reference>
<keyword evidence="2" id="KW-1185">Reference proteome</keyword>
<evidence type="ECO:0000313" key="1">
    <source>
        <dbReference type="EMBL" id="TRO79118.1"/>
    </source>
</evidence>
<protein>
    <submittedName>
        <fullName evidence="1">Uncharacterized protein</fullName>
    </submittedName>
</protein>
<name>A0A550J7B1_9BACT</name>
<proteinExistence type="predicted"/>
<accession>A0A550J7B1</accession>
<gene>
    <name evidence="1" type="ORF">FL622_14145</name>
</gene>
<dbReference type="Proteomes" id="UP000317155">
    <property type="component" value="Unassembled WGS sequence"/>
</dbReference>
<sequence length="132" mass="14789">MIGQQTRWVGYSSLKSNERGPKVFSRTVPLGEKGDGYALVRGEESFCTEEAVQRVYDALKSGLRPWFCQRCGRRVCYLCGAPINMPAGSTHMQDDGRTGHCPMLGVGLGCSNPDCSLYHPVERYFPHKKREE</sequence>